<name>A0A914GXX2_GLORO</name>
<evidence type="ECO:0000313" key="2">
    <source>
        <dbReference type="WBParaSite" id="Gr19_v10_g11799.t1"/>
    </source>
</evidence>
<keyword evidence="1" id="KW-1185">Reference proteome</keyword>
<accession>A0A914GXX2</accession>
<proteinExistence type="predicted"/>
<reference evidence="2" key="1">
    <citation type="submission" date="2022-11" db="UniProtKB">
        <authorList>
            <consortium name="WormBaseParasite"/>
        </authorList>
    </citation>
    <scope>IDENTIFICATION</scope>
</reference>
<sequence>MPRSPQPSEAPCDTGIEILAKCQKCLGVWIIKPSQSTTFFAKPTDQIPSQFLFFEHFREIPSVKYSENALLRCVTNHRIK</sequence>
<dbReference type="Proteomes" id="UP000887572">
    <property type="component" value="Unplaced"/>
</dbReference>
<protein>
    <submittedName>
        <fullName evidence="2">Uncharacterized protein</fullName>
    </submittedName>
</protein>
<organism evidence="1 2">
    <name type="scientific">Globodera rostochiensis</name>
    <name type="common">Golden nematode worm</name>
    <name type="synonym">Heterodera rostochiensis</name>
    <dbReference type="NCBI Taxonomy" id="31243"/>
    <lineage>
        <taxon>Eukaryota</taxon>
        <taxon>Metazoa</taxon>
        <taxon>Ecdysozoa</taxon>
        <taxon>Nematoda</taxon>
        <taxon>Chromadorea</taxon>
        <taxon>Rhabditida</taxon>
        <taxon>Tylenchina</taxon>
        <taxon>Tylenchomorpha</taxon>
        <taxon>Tylenchoidea</taxon>
        <taxon>Heteroderidae</taxon>
        <taxon>Heteroderinae</taxon>
        <taxon>Globodera</taxon>
    </lineage>
</organism>
<dbReference type="AlphaFoldDB" id="A0A914GXX2"/>
<evidence type="ECO:0000313" key="1">
    <source>
        <dbReference type="Proteomes" id="UP000887572"/>
    </source>
</evidence>
<dbReference type="WBParaSite" id="Gr19_v10_g11799.t1">
    <property type="protein sequence ID" value="Gr19_v10_g11799.t1"/>
    <property type="gene ID" value="Gr19_v10_g11799"/>
</dbReference>